<dbReference type="GO" id="GO:0005737">
    <property type="term" value="C:cytoplasm"/>
    <property type="evidence" value="ECO:0007669"/>
    <property type="project" value="TreeGrafter"/>
</dbReference>
<comment type="similarity">
    <text evidence="1">Belongs to the dynein light chain Tctex-type family.</text>
</comment>
<protein>
    <submittedName>
        <fullName evidence="2">Tctex1 domain-containing protein 2-like isoform X1</fullName>
    </submittedName>
</protein>
<sequence>MGESGETADNSYVIRPNFQHKFKPAAVKERIHQVLKEELASKEYDPEQVPALTRALSETIKDKLKEMGYDRYKLVVQVVIGEQRGEGVKMAARCFWDADTDNYAQDIYMNVRQSVLCGCCIWLLLLLKDMIKEQFPPKLSVYMCTCYCPGDPSTALPPPGTAERPLLVGVESSSQSVVCGSLEFQGGQALGTLGFHSSLQEPIIHPTHVFQPVQNVSHKIK</sequence>
<dbReference type="InterPro" id="IPR038586">
    <property type="entry name" value="Tctex-1-like_sf"/>
</dbReference>
<accession>A0AAD8G4E9</accession>
<dbReference type="Gene3D" id="3.30.1140.40">
    <property type="entry name" value="Tctex-1"/>
    <property type="match status" value="1"/>
</dbReference>
<comment type="caution">
    <text evidence="2">The sequence shown here is derived from an EMBL/GenBank/DDBJ whole genome shotgun (WGS) entry which is preliminary data.</text>
</comment>
<proteinExistence type="inferred from homology"/>
<organism evidence="2 3">
    <name type="scientific">Acipenser oxyrinchus oxyrinchus</name>
    <dbReference type="NCBI Taxonomy" id="40147"/>
    <lineage>
        <taxon>Eukaryota</taxon>
        <taxon>Metazoa</taxon>
        <taxon>Chordata</taxon>
        <taxon>Craniata</taxon>
        <taxon>Vertebrata</taxon>
        <taxon>Euteleostomi</taxon>
        <taxon>Actinopterygii</taxon>
        <taxon>Chondrostei</taxon>
        <taxon>Acipenseriformes</taxon>
        <taxon>Acipenseridae</taxon>
        <taxon>Acipenser</taxon>
    </lineage>
</organism>
<dbReference type="Proteomes" id="UP001230051">
    <property type="component" value="Unassembled WGS sequence"/>
</dbReference>
<dbReference type="PANTHER" id="PTHR21255:SF7">
    <property type="entry name" value="DYNEIN LIGHT CHAIN TCTEX-TYPE PROTEIN 2B"/>
    <property type="match status" value="1"/>
</dbReference>
<dbReference type="EMBL" id="JAGXEW010000008">
    <property type="protein sequence ID" value="KAK1168390.1"/>
    <property type="molecule type" value="Genomic_DNA"/>
</dbReference>
<name>A0AAD8G4E9_ACIOX</name>
<gene>
    <name evidence="2" type="primary">Tctex1d2</name>
    <name evidence="2" type="ORF">AOXY_G9156</name>
</gene>
<dbReference type="Pfam" id="PF03645">
    <property type="entry name" value="Tctex-1"/>
    <property type="match status" value="1"/>
</dbReference>
<reference evidence="2" key="1">
    <citation type="submission" date="2022-02" db="EMBL/GenBank/DDBJ databases">
        <title>Atlantic sturgeon de novo genome assembly.</title>
        <authorList>
            <person name="Stock M."/>
            <person name="Klopp C."/>
            <person name="Guiguen Y."/>
            <person name="Cabau C."/>
            <person name="Parinello H."/>
            <person name="Santidrian Yebra-Pimentel E."/>
            <person name="Kuhl H."/>
            <person name="Dirks R.P."/>
            <person name="Guessner J."/>
            <person name="Wuertz S."/>
            <person name="Du K."/>
            <person name="Schartl M."/>
        </authorList>
    </citation>
    <scope>NUCLEOTIDE SEQUENCE</scope>
    <source>
        <strain evidence="2">STURGEONOMICS-FGT-2020</strain>
        <tissue evidence="2">Whole blood</tissue>
    </source>
</reference>
<dbReference type="CDD" id="cd21459">
    <property type="entry name" value="DLC-like_TCTEX1D2"/>
    <property type="match status" value="1"/>
</dbReference>
<dbReference type="FunFam" id="3.30.1140.40:FF:000003">
    <property type="entry name" value="tctex1 domain-containing protein 2"/>
    <property type="match status" value="1"/>
</dbReference>
<evidence type="ECO:0000313" key="2">
    <source>
        <dbReference type="EMBL" id="KAK1168390.1"/>
    </source>
</evidence>
<dbReference type="GO" id="GO:0045505">
    <property type="term" value="F:dynein intermediate chain binding"/>
    <property type="evidence" value="ECO:0007669"/>
    <property type="project" value="TreeGrafter"/>
</dbReference>
<evidence type="ECO:0000313" key="3">
    <source>
        <dbReference type="Proteomes" id="UP001230051"/>
    </source>
</evidence>
<evidence type="ECO:0000256" key="1">
    <source>
        <dbReference type="ARBA" id="ARBA00005361"/>
    </source>
</evidence>
<dbReference type="AlphaFoldDB" id="A0AAD8G4E9"/>
<keyword evidence="3" id="KW-1185">Reference proteome</keyword>
<dbReference type="InterPro" id="IPR005334">
    <property type="entry name" value="Tctex-1-like"/>
</dbReference>
<dbReference type="GO" id="GO:0007018">
    <property type="term" value="P:microtubule-based movement"/>
    <property type="evidence" value="ECO:0007669"/>
    <property type="project" value="TreeGrafter"/>
</dbReference>
<dbReference type="PANTHER" id="PTHR21255">
    <property type="entry name" value="T-COMPLEX-ASSOCIATED-TESTIS-EXPRESSED 1/ DYNEIN LIGHT CHAIN"/>
    <property type="match status" value="1"/>
</dbReference>
<dbReference type="GO" id="GO:0005868">
    <property type="term" value="C:cytoplasmic dynein complex"/>
    <property type="evidence" value="ECO:0007669"/>
    <property type="project" value="TreeGrafter"/>
</dbReference>